<dbReference type="AlphaFoldDB" id="U6B8D2"/>
<organism evidence="2 3">
    <name type="scientific">Candidatus Liberibacter americanus str. Sao Paulo</name>
    <dbReference type="NCBI Taxonomy" id="1261131"/>
    <lineage>
        <taxon>Bacteria</taxon>
        <taxon>Pseudomonadati</taxon>
        <taxon>Pseudomonadota</taxon>
        <taxon>Alphaproteobacteria</taxon>
        <taxon>Hyphomicrobiales</taxon>
        <taxon>Rhizobiaceae</taxon>
        <taxon>Liberibacter</taxon>
    </lineage>
</organism>
<keyword evidence="1" id="KW-0812">Transmembrane</keyword>
<dbReference type="PATRIC" id="fig|1261131.3.peg.615"/>
<dbReference type="RefSeq" id="WP_023466313.1">
    <property type="nucleotide sequence ID" value="NC_022793.1"/>
</dbReference>
<dbReference type="EMBL" id="CP006604">
    <property type="protein sequence ID" value="AHA27992.1"/>
    <property type="molecule type" value="Genomic_DNA"/>
</dbReference>
<dbReference type="Proteomes" id="UP000017862">
    <property type="component" value="Chromosome"/>
</dbReference>
<gene>
    <name evidence="2" type="ORF">lam_646</name>
</gene>
<reference evidence="2 3" key="1">
    <citation type="journal article" date="2014" name="Mol. Plant Microbe Interact.">
        <title>The complete genome sequence of Candidatus Liberibacter americanus, associated with citrus Huanglongbing.</title>
        <authorList>
            <person name="Wulff N.A."/>
            <person name="Zhang S."/>
            <person name="Setubal J.C."/>
            <person name="Almeida N.F."/>
            <person name="Martins E.C."/>
            <person name="Harakava R."/>
            <person name="Kumar D."/>
            <person name="Rangel L.T."/>
            <person name="Foissac X."/>
            <person name="Bove J."/>
            <person name="Gabriel D.W."/>
        </authorList>
    </citation>
    <scope>NUCLEOTIDE SEQUENCE [LARGE SCALE GENOMIC DNA]</scope>
    <source>
        <strain evidence="2 3">Sao Paulo</strain>
    </source>
</reference>
<protein>
    <submittedName>
        <fullName evidence="2">Uncharacterized protein</fullName>
    </submittedName>
</protein>
<dbReference type="Gene3D" id="6.10.250.2540">
    <property type="match status" value="1"/>
</dbReference>
<evidence type="ECO:0000313" key="2">
    <source>
        <dbReference type="EMBL" id="AHA27992.1"/>
    </source>
</evidence>
<dbReference type="HOGENOM" id="CLU_3041518_0_0_5"/>
<keyword evidence="1" id="KW-0472">Membrane</keyword>
<evidence type="ECO:0000313" key="3">
    <source>
        <dbReference type="Proteomes" id="UP000017862"/>
    </source>
</evidence>
<feature type="transmembrane region" description="Helical" evidence="1">
    <location>
        <begin position="33"/>
        <end position="53"/>
    </location>
</feature>
<proteinExistence type="predicted"/>
<dbReference type="KEGG" id="lar:lam_646"/>
<accession>U6B8D2</accession>
<keyword evidence="3" id="KW-1185">Reference proteome</keyword>
<evidence type="ECO:0000256" key="1">
    <source>
        <dbReference type="SAM" id="Phobius"/>
    </source>
</evidence>
<sequence length="54" mass="6278">MDARFEKVDARFEQVFKEIGNVRIEMRDMIWKIPALLAVIMTVVGGIAKGFHWI</sequence>
<keyword evidence="1" id="KW-1133">Transmembrane helix</keyword>
<name>U6B8D2_9HYPH</name>